<name>A0ABD2Q8E7_9PLAT</name>
<gene>
    <name evidence="1" type="ORF">Ciccas_005694</name>
</gene>
<organism evidence="1 2">
    <name type="scientific">Cichlidogyrus casuarinus</name>
    <dbReference type="NCBI Taxonomy" id="1844966"/>
    <lineage>
        <taxon>Eukaryota</taxon>
        <taxon>Metazoa</taxon>
        <taxon>Spiralia</taxon>
        <taxon>Lophotrochozoa</taxon>
        <taxon>Platyhelminthes</taxon>
        <taxon>Monogenea</taxon>
        <taxon>Monopisthocotylea</taxon>
        <taxon>Dactylogyridea</taxon>
        <taxon>Ancyrocephalidae</taxon>
        <taxon>Cichlidogyrus</taxon>
    </lineage>
</organism>
<accession>A0ABD2Q8E7</accession>
<dbReference type="InterPro" id="IPR036179">
    <property type="entry name" value="Ig-like_dom_sf"/>
</dbReference>
<reference evidence="1 2" key="1">
    <citation type="submission" date="2024-11" db="EMBL/GenBank/DDBJ databases">
        <title>Adaptive evolution of stress response genes in parasites aligns with host niche diversity.</title>
        <authorList>
            <person name="Hahn C."/>
            <person name="Resl P."/>
        </authorList>
    </citation>
    <scope>NUCLEOTIDE SEQUENCE [LARGE SCALE GENOMIC DNA]</scope>
    <source>
        <strain evidence="1">EGGRZ-B1_66</strain>
        <tissue evidence="1">Body</tissue>
    </source>
</reference>
<dbReference type="SUPFAM" id="SSF48726">
    <property type="entry name" value="Immunoglobulin"/>
    <property type="match status" value="1"/>
</dbReference>
<protein>
    <submittedName>
        <fullName evidence="1">Uncharacterized protein</fullName>
    </submittedName>
</protein>
<dbReference type="EMBL" id="JBJKFK010000691">
    <property type="protein sequence ID" value="KAL3315673.1"/>
    <property type="molecule type" value="Genomic_DNA"/>
</dbReference>
<dbReference type="AlphaFoldDB" id="A0ABD2Q8E7"/>
<dbReference type="Proteomes" id="UP001626550">
    <property type="component" value="Unassembled WGS sequence"/>
</dbReference>
<comment type="caution">
    <text evidence="1">The sequence shown here is derived from an EMBL/GenBank/DDBJ whole genome shotgun (WGS) entry which is preliminary data.</text>
</comment>
<evidence type="ECO:0000313" key="1">
    <source>
        <dbReference type="EMBL" id="KAL3315673.1"/>
    </source>
</evidence>
<evidence type="ECO:0000313" key="2">
    <source>
        <dbReference type="Proteomes" id="UP001626550"/>
    </source>
</evidence>
<keyword evidence="2" id="KW-1185">Reference proteome</keyword>
<sequence>MLNGKPLARYHDKSPEVKDEKWQAFVENNQLCANTSLAPTSLTFNTVCLINRWGTNFEPLNETFKTYLAPSIKIFEFRPVFGQPSPVTCKASGLPNLSIKLQDLHGKTLAESTETIKHSITSSDLNPIKLTCTASIDPAAHEPVSESKTFPVGQVPAFVDIPQAVSVKLNENTSFILNAIGFPKPELICMPENFTTIHNLDTSDGYRYSISVLVTKDRDHITCSLNNEYGSVKKDIYLSTAPTDLHLFNTTEPYPNYHKLLFSAISGYPIKNITLNIAKSNRLNPRTPAEPKDSKKIIIDMNNKTKDFSVHEEEKEPKTLIAVHVADLAPATNYDVEFEICNARNCTEEMMKEAFKTSVGGISITKEELELSPIFPAALVSGSMQLHPNIPIMAFFILLPWL</sequence>
<proteinExistence type="predicted"/>